<reference evidence="3" key="1">
    <citation type="journal article" date="2019" name="Int. J. Syst. Evol. Microbiol.">
        <title>The Global Catalogue of Microorganisms (GCM) 10K type strain sequencing project: providing services to taxonomists for standard genome sequencing and annotation.</title>
        <authorList>
            <consortium name="The Broad Institute Genomics Platform"/>
            <consortium name="The Broad Institute Genome Sequencing Center for Infectious Disease"/>
            <person name="Wu L."/>
            <person name="Ma J."/>
        </authorList>
    </citation>
    <scope>NUCLEOTIDE SEQUENCE [LARGE SCALE GENOMIC DNA]</scope>
    <source>
        <strain evidence="3">CCUG 55854</strain>
    </source>
</reference>
<feature type="signal peptide" evidence="1">
    <location>
        <begin position="1"/>
        <end position="21"/>
    </location>
</feature>
<dbReference type="SUPFAM" id="SSF53649">
    <property type="entry name" value="Alkaline phosphatase-like"/>
    <property type="match status" value="1"/>
</dbReference>
<evidence type="ECO:0000313" key="3">
    <source>
        <dbReference type="Proteomes" id="UP001597033"/>
    </source>
</evidence>
<dbReference type="InterPro" id="IPR017850">
    <property type="entry name" value="Alkaline_phosphatase_core_sf"/>
</dbReference>
<dbReference type="RefSeq" id="WP_162377277.1">
    <property type="nucleotide sequence ID" value="NZ_JBHTKN010000012.1"/>
</dbReference>
<dbReference type="CDD" id="cd16018">
    <property type="entry name" value="Enpp"/>
    <property type="match status" value="1"/>
</dbReference>
<keyword evidence="1" id="KW-0732">Signal</keyword>
<organism evidence="2 3">
    <name type="scientific">Pseudoxanthomonas kaohsiungensis</name>
    <dbReference type="NCBI Taxonomy" id="283923"/>
    <lineage>
        <taxon>Bacteria</taxon>
        <taxon>Pseudomonadati</taxon>
        <taxon>Pseudomonadota</taxon>
        <taxon>Gammaproteobacteria</taxon>
        <taxon>Lysobacterales</taxon>
        <taxon>Lysobacteraceae</taxon>
        <taxon>Pseudoxanthomonas</taxon>
    </lineage>
</organism>
<keyword evidence="3" id="KW-1185">Reference proteome</keyword>
<dbReference type="EMBL" id="JBHTKN010000012">
    <property type="protein sequence ID" value="MFD1043564.1"/>
    <property type="molecule type" value="Genomic_DNA"/>
</dbReference>
<accession>A0ABW3M1U0</accession>
<dbReference type="Proteomes" id="UP001597033">
    <property type="component" value="Unassembled WGS sequence"/>
</dbReference>
<comment type="caution">
    <text evidence="2">The sequence shown here is derived from an EMBL/GenBank/DDBJ whole genome shotgun (WGS) entry which is preliminary data.</text>
</comment>
<proteinExistence type="predicted"/>
<dbReference type="Pfam" id="PF01663">
    <property type="entry name" value="Phosphodiest"/>
    <property type="match status" value="1"/>
</dbReference>
<dbReference type="InterPro" id="IPR002591">
    <property type="entry name" value="Phosphodiest/P_Trfase"/>
</dbReference>
<sequence length="421" mass="44810">MSDLPLRLASLVLLLSLSACAAPPRHHAPPPPSAAPAPSTLLLVSIDGLRADALGRGDTPHLDRLAAGGVRAQWMRPSYPVLTFPNHYTLVTGLRPDHHGIVHNSMNDAALGRFVVADSDAGRVPGWWQGVPLWTSAERAGIATGVWAWPGVTAPRDGVMPRDWHRFDAGVPLEARVERIAGWLGTSGRPPPGLLAVYLENVDGAGHDHGPDAPETRAAIRAADAMVGALLARLEAAGLAERTNVLVVSDHGMAEVPEGHYLAVEDMASMEEAEVVSIGQVVGLVPRSGHEAQVTARLVGRHAHYQCWNKAAIPARLQYGSHPRVPPIVCQMDEGWNALPRATVDRRNASGTHDRGAHGYDPDSPAMRAVFIADGPAFGDGVVLPPFDNVDVYPLLARLLGIAPQPNDGDPRTLLPALRQP</sequence>
<dbReference type="PANTHER" id="PTHR10151">
    <property type="entry name" value="ECTONUCLEOTIDE PYROPHOSPHATASE/PHOSPHODIESTERASE"/>
    <property type="match status" value="1"/>
</dbReference>
<gene>
    <name evidence="2" type="ORF">ACFQ2N_14520</name>
</gene>
<dbReference type="PANTHER" id="PTHR10151:SF120">
    <property type="entry name" value="BIS(5'-ADENOSYL)-TRIPHOSPHATASE"/>
    <property type="match status" value="1"/>
</dbReference>
<feature type="chain" id="PRO_5047265872" evidence="1">
    <location>
        <begin position="22"/>
        <end position="421"/>
    </location>
</feature>
<dbReference type="Gene3D" id="3.30.1360.180">
    <property type="match status" value="1"/>
</dbReference>
<dbReference type="PROSITE" id="PS51257">
    <property type="entry name" value="PROKAR_LIPOPROTEIN"/>
    <property type="match status" value="1"/>
</dbReference>
<evidence type="ECO:0000256" key="1">
    <source>
        <dbReference type="SAM" id="SignalP"/>
    </source>
</evidence>
<protein>
    <submittedName>
        <fullName evidence="2">Ectonucleotide pyrophosphatase/phosphodiesterase</fullName>
    </submittedName>
</protein>
<name>A0ABW3M1U0_9GAMM</name>
<dbReference type="Gene3D" id="3.40.720.10">
    <property type="entry name" value="Alkaline Phosphatase, subunit A"/>
    <property type="match status" value="1"/>
</dbReference>
<evidence type="ECO:0000313" key="2">
    <source>
        <dbReference type="EMBL" id="MFD1043564.1"/>
    </source>
</evidence>